<feature type="compositionally biased region" description="Basic and acidic residues" evidence="1">
    <location>
        <begin position="10"/>
        <end position="24"/>
    </location>
</feature>
<sequence>MSARLSLPNHEADHGSVAAPREETVMSTRPSLPNHEADHGSPSPEEERITEPVTSTGNTAEEGQSTVTFISEFSIGEGTLQSRDLASGQQRNSTGSSIHQTEITWKDQEKLIGEVLEVLEKVTDNDPNATAQLDGTIYLNTGLNCGTNLFDSTRDLGLKGSHV</sequence>
<evidence type="ECO:0000313" key="3">
    <source>
        <dbReference type="Proteomes" id="UP001633002"/>
    </source>
</evidence>
<dbReference type="AlphaFoldDB" id="A0ABD3HT44"/>
<evidence type="ECO:0000313" key="2">
    <source>
        <dbReference type="EMBL" id="KAL3693260.1"/>
    </source>
</evidence>
<name>A0ABD3HT44_9MARC</name>
<comment type="caution">
    <text evidence="2">The sequence shown here is derived from an EMBL/GenBank/DDBJ whole genome shotgun (WGS) entry which is preliminary data.</text>
</comment>
<organism evidence="2 3">
    <name type="scientific">Riccia sorocarpa</name>
    <dbReference type="NCBI Taxonomy" id="122646"/>
    <lineage>
        <taxon>Eukaryota</taxon>
        <taxon>Viridiplantae</taxon>
        <taxon>Streptophyta</taxon>
        <taxon>Embryophyta</taxon>
        <taxon>Marchantiophyta</taxon>
        <taxon>Marchantiopsida</taxon>
        <taxon>Marchantiidae</taxon>
        <taxon>Marchantiales</taxon>
        <taxon>Ricciaceae</taxon>
        <taxon>Riccia</taxon>
    </lineage>
</organism>
<proteinExistence type="predicted"/>
<protein>
    <submittedName>
        <fullName evidence="2">Uncharacterized protein</fullName>
    </submittedName>
</protein>
<accession>A0ABD3HT44</accession>
<keyword evidence="3" id="KW-1185">Reference proteome</keyword>
<reference evidence="2 3" key="1">
    <citation type="submission" date="2024-09" db="EMBL/GenBank/DDBJ databases">
        <title>Chromosome-scale assembly of Riccia sorocarpa.</title>
        <authorList>
            <person name="Paukszto L."/>
        </authorList>
    </citation>
    <scope>NUCLEOTIDE SEQUENCE [LARGE SCALE GENOMIC DNA]</scope>
    <source>
        <strain evidence="2">LP-2024</strain>
        <tissue evidence="2">Aerial parts of the thallus</tissue>
    </source>
</reference>
<feature type="compositionally biased region" description="Polar residues" evidence="1">
    <location>
        <begin position="52"/>
        <end position="64"/>
    </location>
</feature>
<dbReference type="Proteomes" id="UP001633002">
    <property type="component" value="Unassembled WGS sequence"/>
</dbReference>
<feature type="compositionally biased region" description="Basic and acidic residues" evidence="1">
    <location>
        <begin position="35"/>
        <end position="50"/>
    </location>
</feature>
<evidence type="ECO:0000256" key="1">
    <source>
        <dbReference type="SAM" id="MobiDB-lite"/>
    </source>
</evidence>
<dbReference type="EMBL" id="JBJQOH010000003">
    <property type="protein sequence ID" value="KAL3693260.1"/>
    <property type="molecule type" value="Genomic_DNA"/>
</dbReference>
<feature type="region of interest" description="Disordered" evidence="1">
    <location>
        <begin position="1"/>
        <end position="64"/>
    </location>
</feature>
<gene>
    <name evidence="2" type="ORF">R1sor_006911</name>
</gene>